<dbReference type="InterPro" id="IPR017853">
    <property type="entry name" value="GH"/>
</dbReference>
<dbReference type="Proteomes" id="UP000646827">
    <property type="component" value="Unassembled WGS sequence"/>
</dbReference>
<feature type="chain" id="PRO_5034441611" description="mannan endo-1,4-beta-mannosidase" evidence="9">
    <location>
        <begin position="21"/>
        <end position="368"/>
    </location>
</feature>
<evidence type="ECO:0000256" key="2">
    <source>
        <dbReference type="ARBA" id="ARBA00004613"/>
    </source>
</evidence>
<keyword evidence="12" id="KW-1185">Reference proteome</keyword>
<dbReference type="EMBL" id="JAEPRB010000058">
    <property type="protein sequence ID" value="KAG2223557.1"/>
    <property type="molecule type" value="Genomic_DNA"/>
</dbReference>
<evidence type="ECO:0000256" key="7">
    <source>
        <dbReference type="ARBA" id="ARBA00022801"/>
    </source>
</evidence>
<sequence length="368" mass="41022">MTCALLAAPSLVSAFIGTKGETFTNDDGGSFYFSGTNAYYLMTQTQENVQQILKQSASLNLPVIRTWLFNTGRTDIYFQKCTDGALEMNDDDKTGLGRIDYVIQQAQENNVKLIFALTNNWPDFGGMDDITKCVGGTNHDDFYTNPDVIKAFKDYITHVLNRENKLTGIKYSEDPTIFGWELANEPRCEGSNLPSSDNCSPDITTAWVDEISSHIKSIDSNHLVGVGDEGFFNIPGEADYEYNGGPGMDFDATLALSSIDFGTFHMYTDHWSKDNDKWPKKWIADHAASQKSAGKPVLFEEYGYSKPSERTTLYPAWHAIIEDENIAADAFWQIAVPCSQLDEYAICVDDENIDTLVTTHASNMLAKN</sequence>
<evidence type="ECO:0000256" key="4">
    <source>
        <dbReference type="ARBA" id="ARBA00012706"/>
    </source>
</evidence>
<comment type="caution">
    <text evidence="11">The sequence shown here is derived from an EMBL/GenBank/DDBJ whole genome shotgun (WGS) entry which is preliminary data.</text>
</comment>
<keyword evidence="6 9" id="KW-0732">Signal</keyword>
<evidence type="ECO:0000256" key="1">
    <source>
        <dbReference type="ARBA" id="ARBA00001678"/>
    </source>
</evidence>
<feature type="domain" description="Glycoside hydrolase family 5" evidence="10">
    <location>
        <begin position="100"/>
        <end position="307"/>
    </location>
</feature>
<evidence type="ECO:0000259" key="10">
    <source>
        <dbReference type="Pfam" id="PF26410"/>
    </source>
</evidence>
<proteinExistence type="inferred from homology"/>
<dbReference type="GO" id="GO:0005576">
    <property type="term" value="C:extracellular region"/>
    <property type="evidence" value="ECO:0007669"/>
    <property type="project" value="UniProtKB-SubCell"/>
</dbReference>
<dbReference type="SUPFAM" id="SSF51445">
    <property type="entry name" value="(Trans)glycosidases"/>
    <property type="match status" value="1"/>
</dbReference>
<keyword evidence="5" id="KW-0964">Secreted</keyword>
<evidence type="ECO:0000313" key="11">
    <source>
        <dbReference type="EMBL" id="KAG2223557.1"/>
    </source>
</evidence>
<dbReference type="AlphaFoldDB" id="A0A8H7S885"/>
<dbReference type="InterPro" id="IPR001547">
    <property type="entry name" value="Glyco_hydro_5"/>
</dbReference>
<keyword evidence="8" id="KW-0326">Glycosidase</keyword>
<dbReference type="InterPro" id="IPR045053">
    <property type="entry name" value="MAN-like"/>
</dbReference>
<dbReference type="OrthoDB" id="406631at2759"/>
<dbReference type="PANTHER" id="PTHR31451:SF39">
    <property type="entry name" value="MANNAN ENDO-1,4-BETA-MANNOSIDASE 1"/>
    <property type="match status" value="1"/>
</dbReference>
<keyword evidence="7" id="KW-0378">Hydrolase</keyword>
<dbReference type="PANTHER" id="PTHR31451">
    <property type="match status" value="1"/>
</dbReference>
<feature type="signal peptide" evidence="9">
    <location>
        <begin position="1"/>
        <end position="20"/>
    </location>
</feature>
<dbReference type="EC" id="3.2.1.78" evidence="4"/>
<organism evidence="11 12">
    <name type="scientific">Circinella minor</name>
    <dbReference type="NCBI Taxonomy" id="1195481"/>
    <lineage>
        <taxon>Eukaryota</taxon>
        <taxon>Fungi</taxon>
        <taxon>Fungi incertae sedis</taxon>
        <taxon>Mucoromycota</taxon>
        <taxon>Mucoromycotina</taxon>
        <taxon>Mucoromycetes</taxon>
        <taxon>Mucorales</taxon>
        <taxon>Lichtheimiaceae</taxon>
        <taxon>Circinella</taxon>
    </lineage>
</organism>
<dbReference type="Gene3D" id="3.20.20.80">
    <property type="entry name" value="Glycosidases"/>
    <property type="match status" value="1"/>
</dbReference>
<comment type="catalytic activity">
    <reaction evidence="1">
        <text>Random hydrolysis of (1-&gt;4)-beta-D-mannosidic linkages in mannans, galactomannans and glucomannans.</text>
        <dbReference type="EC" id="3.2.1.78"/>
    </reaction>
</comment>
<dbReference type="GO" id="GO:0046355">
    <property type="term" value="P:mannan catabolic process"/>
    <property type="evidence" value="ECO:0007669"/>
    <property type="project" value="UniProtKB-ARBA"/>
</dbReference>
<evidence type="ECO:0000256" key="6">
    <source>
        <dbReference type="ARBA" id="ARBA00022729"/>
    </source>
</evidence>
<comment type="similarity">
    <text evidence="3">Belongs to the glycosyl hydrolase 5 (cellulase A) family.</text>
</comment>
<evidence type="ECO:0000256" key="8">
    <source>
        <dbReference type="ARBA" id="ARBA00023295"/>
    </source>
</evidence>
<accession>A0A8H7S885</accession>
<comment type="subcellular location">
    <subcellularLocation>
        <location evidence="2">Secreted</location>
    </subcellularLocation>
</comment>
<dbReference type="GO" id="GO:0016985">
    <property type="term" value="F:mannan endo-1,4-beta-mannosidase activity"/>
    <property type="evidence" value="ECO:0007669"/>
    <property type="project" value="UniProtKB-EC"/>
</dbReference>
<name>A0A8H7S885_9FUNG</name>
<evidence type="ECO:0000256" key="9">
    <source>
        <dbReference type="SAM" id="SignalP"/>
    </source>
</evidence>
<evidence type="ECO:0000256" key="3">
    <source>
        <dbReference type="ARBA" id="ARBA00005641"/>
    </source>
</evidence>
<reference evidence="11 12" key="1">
    <citation type="submission" date="2020-12" db="EMBL/GenBank/DDBJ databases">
        <title>Metabolic potential, ecology and presence of endohyphal bacteria is reflected in genomic diversity of Mucoromycotina.</title>
        <authorList>
            <person name="Muszewska A."/>
            <person name="Okrasinska A."/>
            <person name="Steczkiewicz K."/>
            <person name="Drgas O."/>
            <person name="Orlowska M."/>
            <person name="Perlinska-Lenart U."/>
            <person name="Aleksandrzak-Piekarczyk T."/>
            <person name="Szatraj K."/>
            <person name="Zielenkiewicz U."/>
            <person name="Pilsyk S."/>
            <person name="Malc E."/>
            <person name="Mieczkowski P."/>
            <person name="Kruszewska J.S."/>
            <person name="Biernat P."/>
            <person name="Pawlowska J."/>
        </authorList>
    </citation>
    <scope>NUCLEOTIDE SEQUENCE [LARGE SCALE GENOMIC DNA]</scope>
    <source>
        <strain evidence="11 12">CBS 142.35</strain>
    </source>
</reference>
<evidence type="ECO:0000313" key="12">
    <source>
        <dbReference type="Proteomes" id="UP000646827"/>
    </source>
</evidence>
<evidence type="ECO:0000256" key="5">
    <source>
        <dbReference type="ARBA" id="ARBA00022525"/>
    </source>
</evidence>
<protein>
    <recommendedName>
        <fullName evidence="4">mannan endo-1,4-beta-mannosidase</fullName>
        <ecNumber evidence="4">3.2.1.78</ecNumber>
    </recommendedName>
</protein>
<gene>
    <name evidence="11" type="ORF">INT45_001639</name>
</gene>
<dbReference type="Pfam" id="PF26410">
    <property type="entry name" value="GH5_mannosidase"/>
    <property type="match status" value="1"/>
</dbReference>